<dbReference type="VEuPathDB" id="MicrosporidiaDB:H312_01672"/>
<sequence>MRVKIKALKKDTPEEIEAYRKLGLVFKTDHSFLNEYKIKDGLK</sequence>
<proteinExistence type="predicted"/>
<evidence type="ECO:0000313" key="1">
    <source>
        <dbReference type="EMBL" id="KCZ80899.1"/>
    </source>
</evidence>
<feature type="non-terminal residue" evidence="1">
    <location>
        <position position="43"/>
    </location>
</feature>
<accession>A0A059F1L3</accession>
<dbReference type="HOGENOM" id="CLU_3244802_0_0_1"/>
<keyword evidence="2" id="KW-1185">Reference proteome</keyword>
<gene>
    <name evidence="1" type="ORF">H312_01672</name>
</gene>
<evidence type="ECO:0000313" key="2">
    <source>
        <dbReference type="Proteomes" id="UP000030655"/>
    </source>
</evidence>
<dbReference type="EMBL" id="KK365158">
    <property type="protein sequence ID" value="KCZ80899.1"/>
    <property type="molecule type" value="Genomic_DNA"/>
</dbReference>
<organism evidence="1 2">
    <name type="scientific">Anncaliia algerae PRA339</name>
    <dbReference type="NCBI Taxonomy" id="1288291"/>
    <lineage>
        <taxon>Eukaryota</taxon>
        <taxon>Fungi</taxon>
        <taxon>Fungi incertae sedis</taxon>
        <taxon>Microsporidia</taxon>
        <taxon>Tubulinosematoidea</taxon>
        <taxon>Tubulinosematidae</taxon>
        <taxon>Anncaliia</taxon>
    </lineage>
</organism>
<reference evidence="1 2" key="2">
    <citation type="submission" date="2014-03" db="EMBL/GenBank/DDBJ databases">
        <title>The Genome Sequence of Anncaliia algerae insect isolate PRA339.</title>
        <authorList>
            <consortium name="The Broad Institute Genome Sequencing Platform"/>
            <consortium name="The Broad Institute Genome Sequencing Center for Infectious Disease"/>
            <person name="Cuomo C."/>
            <person name="Becnel J."/>
            <person name="Sanscrainte N."/>
            <person name="Walker B."/>
            <person name="Young S.K."/>
            <person name="Zeng Q."/>
            <person name="Gargeya S."/>
            <person name="Fitzgerald M."/>
            <person name="Haas B."/>
            <person name="Abouelleil A."/>
            <person name="Alvarado L."/>
            <person name="Arachchi H.M."/>
            <person name="Berlin A.M."/>
            <person name="Chapman S.B."/>
            <person name="Dewar J."/>
            <person name="Goldberg J."/>
            <person name="Griggs A."/>
            <person name="Gujja S."/>
            <person name="Hansen M."/>
            <person name="Howarth C."/>
            <person name="Imamovic A."/>
            <person name="Larimer J."/>
            <person name="McCowan C."/>
            <person name="Murphy C."/>
            <person name="Neiman D."/>
            <person name="Pearson M."/>
            <person name="Priest M."/>
            <person name="Roberts A."/>
            <person name="Saif S."/>
            <person name="Shea T."/>
            <person name="Sisk P."/>
            <person name="Sykes S."/>
            <person name="Wortman J."/>
            <person name="Nusbaum C."/>
            <person name="Birren B."/>
        </authorList>
    </citation>
    <scope>NUCLEOTIDE SEQUENCE [LARGE SCALE GENOMIC DNA]</scope>
    <source>
        <strain evidence="1 2">PRA339</strain>
    </source>
</reference>
<dbReference type="AlphaFoldDB" id="A0A059F1L3"/>
<dbReference type="Proteomes" id="UP000030655">
    <property type="component" value="Unassembled WGS sequence"/>
</dbReference>
<reference evidence="2" key="1">
    <citation type="submission" date="2013-02" db="EMBL/GenBank/DDBJ databases">
        <authorList>
            <consortium name="The Broad Institute Genome Sequencing Platform"/>
            <person name="Cuomo C."/>
            <person name="Becnel J."/>
            <person name="Sanscrainte N."/>
            <person name="Walker B."/>
            <person name="Young S.K."/>
            <person name="Zeng Q."/>
            <person name="Gargeya S."/>
            <person name="Fitzgerald M."/>
            <person name="Haas B."/>
            <person name="Abouelleil A."/>
            <person name="Alvarado L."/>
            <person name="Arachchi H.M."/>
            <person name="Berlin A.M."/>
            <person name="Chapman S.B."/>
            <person name="Dewar J."/>
            <person name="Goldberg J."/>
            <person name="Griggs A."/>
            <person name="Gujja S."/>
            <person name="Hansen M."/>
            <person name="Howarth C."/>
            <person name="Imamovic A."/>
            <person name="Larimer J."/>
            <person name="McCowan C."/>
            <person name="Murphy C."/>
            <person name="Neiman D."/>
            <person name="Pearson M."/>
            <person name="Priest M."/>
            <person name="Roberts A."/>
            <person name="Saif S."/>
            <person name="Shea T."/>
            <person name="Sisk P."/>
            <person name="Sykes S."/>
            <person name="Wortman J."/>
            <person name="Nusbaum C."/>
            <person name="Birren B."/>
        </authorList>
    </citation>
    <scope>NUCLEOTIDE SEQUENCE [LARGE SCALE GENOMIC DNA]</scope>
    <source>
        <strain evidence="2">PRA339</strain>
    </source>
</reference>
<protein>
    <submittedName>
        <fullName evidence="1">Uncharacterized protein</fullName>
    </submittedName>
</protein>
<name>A0A059F1L3_9MICR</name>